<name>A0A2J8A323_9CHLO</name>
<evidence type="ECO:0000256" key="10">
    <source>
        <dbReference type="ARBA" id="ARBA00035861"/>
    </source>
</evidence>
<evidence type="ECO:0000256" key="3">
    <source>
        <dbReference type="ARBA" id="ARBA00022457"/>
    </source>
</evidence>
<dbReference type="SUPFAM" id="SSF55811">
    <property type="entry name" value="Nudix"/>
    <property type="match status" value="1"/>
</dbReference>
<proteinExistence type="inferred from homology"/>
<dbReference type="PRINTS" id="PR00502">
    <property type="entry name" value="NUDIXFAMILY"/>
</dbReference>
<evidence type="ECO:0000256" key="4">
    <source>
        <dbReference type="ARBA" id="ARBA00022705"/>
    </source>
</evidence>
<keyword evidence="8" id="KW-0460">Magnesium</keyword>
<dbReference type="GO" id="GO:0044715">
    <property type="term" value="F:8-oxo-dGDP phosphatase activity"/>
    <property type="evidence" value="ECO:0007669"/>
    <property type="project" value="TreeGrafter"/>
</dbReference>
<keyword evidence="4" id="KW-0235">DNA replication</keyword>
<protein>
    <recommendedName>
        <fullName evidence="11">8-oxo-dGTP diphosphatase</fullName>
        <ecNumber evidence="11">3.6.1.55</ecNumber>
    </recommendedName>
</protein>
<evidence type="ECO:0000256" key="8">
    <source>
        <dbReference type="ARBA" id="ARBA00022842"/>
    </source>
</evidence>
<dbReference type="GO" id="GO:0008413">
    <property type="term" value="F:8-oxo-7,8-dihydroguanosine triphosphate pyrophosphatase activity"/>
    <property type="evidence" value="ECO:0007669"/>
    <property type="project" value="TreeGrafter"/>
</dbReference>
<reference evidence="14 15" key="1">
    <citation type="journal article" date="2017" name="Mol. Biol. Evol.">
        <title>The 4-celled Tetrabaena socialis nuclear genome reveals the essential components for genetic control of cell number at the origin of multicellularity in the volvocine lineage.</title>
        <authorList>
            <person name="Featherston J."/>
            <person name="Arakaki Y."/>
            <person name="Hanschen E.R."/>
            <person name="Ferris P.J."/>
            <person name="Michod R.E."/>
            <person name="Olson B.J.S.C."/>
            <person name="Nozaki H."/>
            <person name="Durand P.M."/>
        </authorList>
    </citation>
    <scope>NUCLEOTIDE SEQUENCE [LARGE SCALE GENOMIC DNA]</scope>
    <source>
        <strain evidence="14 15">NIES-571</strain>
    </source>
</reference>
<comment type="caution">
    <text evidence="14">The sequence shown here is derived from an EMBL/GenBank/DDBJ whole genome shotgun (WGS) entry which is preliminary data.</text>
</comment>
<feature type="compositionally biased region" description="Low complexity" evidence="12">
    <location>
        <begin position="93"/>
        <end position="104"/>
    </location>
</feature>
<dbReference type="PROSITE" id="PS51462">
    <property type="entry name" value="NUDIX"/>
    <property type="match status" value="1"/>
</dbReference>
<dbReference type="Proteomes" id="UP000236333">
    <property type="component" value="Unassembled WGS sequence"/>
</dbReference>
<keyword evidence="9" id="KW-0234">DNA repair</keyword>
<dbReference type="InterPro" id="IPR020476">
    <property type="entry name" value="Nudix_hydrolase"/>
</dbReference>
<sequence>RRPELPAVVPASRGLSAPAAARERAVPGRAPAATDRSAPRAAAAAEPGSACEASSAPRSAAAADPAQRGADPVAAAASAARAAAVQTPLAIDGPSSKSSSSSSDSRMEGGGGSGGGVRLLLAVGVVLLDDPQWPGGSRGNGGGGNAAGVSSSSGGPVRVLLAQRPEGKANAGLWEFPGGKLDPGETPEAALVRELREELAIGVEAADLAPLSFASHAYPHFHLLMPLYACRRWSGEPRGAEGQAVAWVRAEEVRSYALTPADVPLVPAVLAAMRFSEPPQT</sequence>
<dbReference type="AlphaFoldDB" id="A0A2J8A323"/>
<dbReference type="Pfam" id="PF14815">
    <property type="entry name" value="NUDIX_4"/>
    <property type="match status" value="1"/>
</dbReference>
<dbReference type="EMBL" id="PGGS01000207">
    <property type="protein sequence ID" value="PNH06927.1"/>
    <property type="molecule type" value="Genomic_DNA"/>
</dbReference>
<keyword evidence="15" id="KW-1185">Reference proteome</keyword>
<evidence type="ECO:0000313" key="14">
    <source>
        <dbReference type="EMBL" id="PNH06927.1"/>
    </source>
</evidence>
<dbReference type="PANTHER" id="PTHR47707">
    <property type="entry name" value="8-OXO-DGTP DIPHOSPHATASE"/>
    <property type="match status" value="1"/>
</dbReference>
<dbReference type="GO" id="GO:0006281">
    <property type="term" value="P:DNA repair"/>
    <property type="evidence" value="ECO:0007669"/>
    <property type="project" value="UniProtKB-KW"/>
</dbReference>
<keyword evidence="3" id="KW-0515">Mutator protein</keyword>
<evidence type="ECO:0000256" key="12">
    <source>
        <dbReference type="SAM" id="MobiDB-lite"/>
    </source>
</evidence>
<evidence type="ECO:0000256" key="2">
    <source>
        <dbReference type="ARBA" id="ARBA00005582"/>
    </source>
</evidence>
<dbReference type="InterPro" id="IPR029119">
    <property type="entry name" value="MutY_C"/>
</dbReference>
<feature type="domain" description="Nudix hydrolase" evidence="13">
    <location>
        <begin position="118"/>
        <end position="271"/>
    </location>
</feature>
<evidence type="ECO:0000256" key="1">
    <source>
        <dbReference type="ARBA" id="ARBA00001946"/>
    </source>
</evidence>
<feature type="compositionally biased region" description="Gly residues" evidence="12">
    <location>
        <begin position="136"/>
        <end position="146"/>
    </location>
</feature>
<dbReference type="FunFam" id="3.90.79.10:FF:000014">
    <property type="entry name" value="8-oxo-dGTP diphosphatase MutT"/>
    <property type="match status" value="1"/>
</dbReference>
<comment type="similarity">
    <text evidence="2">Belongs to the Nudix hydrolase family.</text>
</comment>
<evidence type="ECO:0000313" key="15">
    <source>
        <dbReference type="Proteomes" id="UP000236333"/>
    </source>
</evidence>
<dbReference type="CDD" id="cd03425">
    <property type="entry name" value="NUDIX_MutT_NudA_like"/>
    <property type="match status" value="1"/>
</dbReference>
<dbReference type="PANTHER" id="PTHR47707:SF1">
    <property type="entry name" value="NUDIX HYDROLASE FAMILY PROTEIN"/>
    <property type="match status" value="1"/>
</dbReference>
<evidence type="ECO:0000256" key="6">
    <source>
        <dbReference type="ARBA" id="ARBA00022763"/>
    </source>
</evidence>
<feature type="non-terminal residue" evidence="14">
    <location>
        <position position="281"/>
    </location>
</feature>
<dbReference type="InterPro" id="IPR047127">
    <property type="entry name" value="MutT-like"/>
</dbReference>
<dbReference type="GO" id="GO:0035539">
    <property type="term" value="F:8-oxo-7,8-dihydrodeoxyguanosine triphosphate pyrophosphatase activity"/>
    <property type="evidence" value="ECO:0007669"/>
    <property type="project" value="UniProtKB-EC"/>
</dbReference>
<keyword evidence="5" id="KW-0479">Metal-binding</keyword>
<comment type="cofactor">
    <cofactor evidence="1">
        <name>Mg(2+)</name>
        <dbReference type="ChEBI" id="CHEBI:18420"/>
    </cofactor>
</comment>
<comment type="catalytic activity">
    <reaction evidence="10">
        <text>8-oxo-dGTP + H2O = 8-oxo-dGMP + diphosphate + H(+)</text>
        <dbReference type="Rhea" id="RHEA:31575"/>
        <dbReference type="ChEBI" id="CHEBI:15377"/>
        <dbReference type="ChEBI" id="CHEBI:15378"/>
        <dbReference type="ChEBI" id="CHEBI:33019"/>
        <dbReference type="ChEBI" id="CHEBI:63224"/>
        <dbReference type="ChEBI" id="CHEBI:77896"/>
        <dbReference type="EC" id="3.6.1.55"/>
    </reaction>
</comment>
<dbReference type="GO" id="GO:0044716">
    <property type="term" value="F:8-oxo-GDP phosphatase activity"/>
    <property type="evidence" value="ECO:0007669"/>
    <property type="project" value="TreeGrafter"/>
</dbReference>
<dbReference type="InterPro" id="IPR015797">
    <property type="entry name" value="NUDIX_hydrolase-like_dom_sf"/>
</dbReference>
<dbReference type="OrthoDB" id="276276at2759"/>
<evidence type="ECO:0000259" key="13">
    <source>
        <dbReference type="PROSITE" id="PS51462"/>
    </source>
</evidence>
<gene>
    <name evidence="14" type="ORF">TSOC_006658</name>
</gene>
<keyword evidence="6" id="KW-0227">DNA damage</keyword>
<dbReference type="GO" id="GO:0046872">
    <property type="term" value="F:metal ion binding"/>
    <property type="evidence" value="ECO:0007669"/>
    <property type="project" value="UniProtKB-KW"/>
</dbReference>
<organism evidence="14 15">
    <name type="scientific">Tetrabaena socialis</name>
    <dbReference type="NCBI Taxonomy" id="47790"/>
    <lineage>
        <taxon>Eukaryota</taxon>
        <taxon>Viridiplantae</taxon>
        <taxon>Chlorophyta</taxon>
        <taxon>core chlorophytes</taxon>
        <taxon>Chlorophyceae</taxon>
        <taxon>CS clade</taxon>
        <taxon>Chlamydomonadales</taxon>
        <taxon>Tetrabaenaceae</taxon>
        <taxon>Tetrabaena</taxon>
    </lineage>
</organism>
<evidence type="ECO:0000256" key="7">
    <source>
        <dbReference type="ARBA" id="ARBA00022801"/>
    </source>
</evidence>
<evidence type="ECO:0000256" key="11">
    <source>
        <dbReference type="ARBA" id="ARBA00038905"/>
    </source>
</evidence>
<feature type="non-terminal residue" evidence="14">
    <location>
        <position position="1"/>
    </location>
</feature>
<evidence type="ECO:0000256" key="9">
    <source>
        <dbReference type="ARBA" id="ARBA00023204"/>
    </source>
</evidence>
<feature type="region of interest" description="Disordered" evidence="12">
    <location>
        <begin position="132"/>
        <end position="151"/>
    </location>
</feature>
<feature type="region of interest" description="Disordered" evidence="12">
    <location>
        <begin position="1"/>
        <end position="113"/>
    </location>
</feature>
<keyword evidence="7 14" id="KW-0378">Hydrolase</keyword>
<dbReference type="GO" id="GO:0006260">
    <property type="term" value="P:DNA replication"/>
    <property type="evidence" value="ECO:0007669"/>
    <property type="project" value="UniProtKB-KW"/>
</dbReference>
<dbReference type="EC" id="3.6.1.55" evidence="11"/>
<feature type="compositionally biased region" description="Low complexity" evidence="12">
    <location>
        <begin position="29"/>
        <end position="84"/>
    </location>
</feature>
<accession>A0A2J8A323</accession>
<dbReference type="Gene3D" id="3.90.79.10">
    <property type="entry name" value="Nucleoside Triphosphate Pyrophosphohydrolase"/>
    <property type="match status" value="1"/>
</dbReference>
<dbReference type="InterPro" id="IPR000086">
    <property type="entry name" value="NUDIX_hydrolase_dom"/>
</dbReference>
<evidence type="ECO:0000256" key="5">
    <source>
        <dbReference type="ARBA" id="ARBA00022723"/>
    </source>
</evidence>